<reference evidence="1" key="2">
    <citation type="submission" date="2018-05" db="EMBL/GenBank/DDBJ databases">
        <title>OmerRS3 (Oryza meridionalis Reference Sequence Version 3).</title>
        <authorList>
            <person name="Zhang J."/>
            <person name="Kudrna D."/>
            <person name="Lee S."/>
            <person name="Talag J."/>
            <person name="Welchert J."/>
            <person name="Wing R.A."/>
        </authorList>
    </citation>
    <scope>NUCLEOTIDE SEQUENCE [LARGE SCALE GENOMIC DNA]</scope>
    <source>
        <strain evidence="1">cv. OR44</strain>
    </source>
</reference>
<organism evidence="1">
    <name type="scientific">Oryza meridionalis</name>
    <dbReference type="NCBI Taxonomy" id="40149"/>
    <lineage>
        <taxon>Eukaryota</taxon>
        <taxon>Viridiplantae</taxon>
        <taxon>Streptophyta</taxon>
        <taxon>Embryophyta</taxon>
        <taxon>Tracheophyta</taxon>
        <taxon>Spermatophyta</taxon>
        <taxon>Magnoliopsida</taxon>
        <taxon>Liliopsida</taxon>
        <taxon>Poales</taxon>
        <taxon>Poaceae</taxon>
        <taxon>BOP clade</taxon>
        <taxon>Oryzoideae</taxon>
        <taxon>Oryzeae</taxon>
        <taxon>Oryzinae</taxon>
        <taxon>Oryza</taxon>
    </lineage>
</organism>
<proteinExistence type="predicted"/>
<dbReference type="Gramene" id="OMERI04G22440.1">
    <property type="protein sequence ID" value="OMERI04G22440.1"/>
    <property type="gene ID" value="OMERI04G22440"/>
</dbReference>
<evidence type="ECO:0000313" key="1">
    <source>
        <dbReference type="EnsemblPlants" id="OMERI04G22440.1"/>
    </source>
</evidence>
<dbReference type="Proteomes" id="UP000008021">
    <property type="component" value="Chromosome 4"/>
</dbReference>
<evidence type="ECO:0000313" key="2">
    <source>
        <dbReference type="Proteomes" id="UP000008021"/>
    </source>
</evidence>
<dbReference type="AlphaFoldDB" id="A0A0E0DJ05"/>
<name>A0A0E0DJ05_9ORYZ</name>
<accession>A0A0E0DJ05</accession>
<dbReference type="HOGENOM" id="CLU_2403347_0_0_1"/>
<protein>
    <submittedName>
        <fullName evidence="1">Uncharacterized protein</fullName>
    </submittedName>
</protein>
<keyword evidence="2" id="KW-1185">Reference proteome</keyword>
<sequence>MDANIVSNTERRAWGRRRVGAVGTNAGEVCPSISRGSGRQRPMIGGKVNSRGARARRYLAALGIDNRVTSMAVQCDISNATTMMGGNREGNSQ</sequence>
<dbReference type="EnsemblPlants" id="OMERI04G22440.1">
    <property type="protein sequence ID" value="OMERI04G22440.1"/>
    <property type="gene ID" value="OMERI04G22440"/>
</dbReference>
<reference evidence="1" key="1">
    <citation type="submission" date="2015-04" db="UniProtKB">
        <authorList>
            <consortium name="EnsemblPlants"/>
        </authorList>
    </citation>
    <scope>IDENTIFICATION</scope>
</reference>